<dbReference type="EMBL" id="LSDA01000143">
    <property type="protein sequence ID" value="KXB53088.1"/>
    <property type="molecule type" value="Genomic_DNA"/>
</dbReference>
<dbReference type="PANTHER" id="PTHR42856:SF1">
    <property type="entry name" value="ACYL-COENZYME A THIOESTERASE PAAI"/>
    <property type="match status" value="1"/>
</dbReference>
<reference evidence="4" key="1">
    <citation type="submission" date="2016-01" db="EMBL/GenBank/DDBJ databases">
        <authorList>
            <person name="Mitreva M."/>
            <person name="Pepin K.H."/>
            <person name="Mihindukulasuriya K.A."/>
            <person name="Fulton R."/>
            <person name="Fronick C."/>
            <person name="O'Laughlin M."/>
            <person name="Miner T."/>
            <person name="Herter B."/>
            <person name="Rosa B.A."/>
            <person name="Cordes M."/>
            <person name="Tomlinson C."/>
            <person name="Wollam A."/>
            <person name="Palsikar V.B."/>
            <person name="Mardis E.R."/>
            <person name="Wilson R.K."/>
        </authorList>
    </citation>
    <scope>NUCLEOTIDE SEQUENCE [LARGE SCALE GENOMIC DNA]</scope>
    <source>
        <strain evidence="4">DNF00896</strain>
    </source>
</reference>
<evidence type="ECO:0000256" key="1">
    <source>
        <dbReference type="ARBA" id="ARBA00022801"/>
    </source>
</evidence>
<dbReference type="Pfam" id="PF03061">
    <property type="entry name" value="4HBT"/>
    <property type="match status" value="1"/>
</dbReference>
<dbReference type="InterPro" id="IPR052723">
    <property type="entry name" value="Acyl-CoA_thioesterase_PaaI"/>
</dbReference>
<dbReference type="PATRIC" id="fig|467210.3.peg.2695"/>
<dbReference type="NCBIfam" id="TIGR00369">
    <property type="entry name" value="unchar_dom_1"/>
    <property type="match status" value="1"/>
</dbReference>
<keyword evidence="4" id="KW-1185">Reference proteome</keyword>
<evidence type="ECO:0000259" key="2">
    <source>
        <dbReference type="Pfam" id="PF03061"/>
    </source>
</evidence>
<dbReference type="InterPro" id="IPR003736">
    <property type="entry name" value="PAAI_dom"/>
</dbReference>
<dbReference type="STRING" id="467210.HMPREF1866_02717"/>
<dbReference type="CDD" id="cd03443">
    <property type="entry name" value="PaaI_thioesterase"/>
    <property type="match status" value="1"/>
</dbReference>
<accession>A0A133ZCD0</accession>
<dbReference type="InterPro" id="IPR006683">
    <property type="entry name" value="Thioestr_dom"/>
</dbReference>
<protein>
    <recommendedName>
        <fullName evidence="2">Thioesterase domain-containing protein</fullName>
    </recommendedName>
</protein>
<name>A0A133ZCD0_9FIRM</name>
<dbReference type="InterPro" id="IPR029069">
    <property type="entry name" value="HotDog_dom_sf"/>
</dbReference>
<dbReference type="Proteomes" id="UP000070394">
    <property type="component" value="Unassembled WGS sequence"/>
</dbReference>
<dbReference type="SUPFAM" id="SSF54637">
    <property type="entry name" value="Thioesterase/thiol ester dehydrase-isomerase"/>
    <property type="match status" value="1"/>
</dbReference>
<evidence type="ECO:0000313" key="4">
    <source>
        <dbReference type="Proteomes" id="UP000070394"/>
    </source>
</evidence>
<proteinExistence type="predicted"/>
<organism evidence="3 4">
    <name type="scientific">Lachnoanaerobaculum saburreum</name>
    <dbReference type="NCBI Taxonomy" id="467210"/>
    <lineage>
        <taxon>Bacteria</taxon>
        <taxon>Bacillati</taxon>
        <taxon>Bacillota</taxon>
        <taxon>Clostridia</taxon>
        <taxon>Lachnospirales</taxon>
        <taxon>Lachnospiraceae</taxon>
        <taxon>Lachnoanaerobaculum</taxon>
    </lineage>
</organism>
<dbReference type="Gene3D" id="3.10.129.10">
    <property type="entry name" value="Hotdog Thioesterase"/>
    <property type="match status" value="1"/>
</dbReference>
<dbReference type="GO" id="GO:0016289">
    <property type="term" value="F:acyl-CoA hydrolase activity"/>
    <property type="evidence" value="ECO:0007669"/>
    <property type="project" value="UniProtKB-ARBA"/>
</dbReference>
<dbReference type="AlphaFoldDB" id="A0A133ZCD0"/>
<gene>
    <name evidence="3" type="ORF">HMPREF1866_02717</name>
</gene>
<evidence type="ECO:0000313" key="3">
    <source>
        <dbReference type="EMBL" id="KXB53088.1"/>
    </source>
</evidence>
<keyword evidence="1" id="KW-0378">Hydrolase</keyword>
<feature type="domain" description="Thioesterase" evidence="2">
    <location>
        <begin position="47"/>
        <end position="120"/>
    </location>
</feature>
<dbReference type="OrthoDB" id="328435at2"/>
<dbReference type="RefSeq" id="WP_060932243.1">
    <property type="nucleotide sequence ID" value="NZ_KQ959848.1"/>
</dbReference>
<comment type="caution">
    <text evidence="3">The sequence shown here is derived from an EMBL/GenBank/DDBJ whole genome shotgun (WGS) entry which is preliminary data.</text>
</comment>
<dbReference type="PANTHER" id="PTHR42856">
    <property type="entry name" value="ACYL-COENZYME A THIOESTERASE PAAI"/>
    <property type="match status" value="1"/>
</dbReference>
<sequence>MDFEKLKSFRNINNNFAKLLGIELTELSDGYAKATMKVTKEFLNPIGSLHGGCLYTIADIVGGAAASSYGIHVTTIDGNFHYLRAGINTKELSATATEIKKGKKISVYSISVKDQDNVELAVGIFSFMSLGKAIEI</sequence>